<feature type="region of interest" description="Disordered" evidence="1">
    <location>
        <begin position="23"/>
        <end position="57"/>
    </location>
</feature>
<dbReference type="EMBL" id="JAAKFY010000027">
    <property type="protein sequence ID" value="KAF3832032.1"/>
    <property type="molecule type" value="Genomic_DNA"/>
</dbReference>
<comment type="caution">
    <text evidence="2">The sequence shown here is derived from an EMBL/GenBank/DDBJ whole genome shotgun (WGS) entry which is preliminary data.</text>
</comment>
<keyword evidence="3" id="KW-1185">Reference proteome</keyword>
<evidence type="ECO:0000256" key="1">
    <source>
        <dbReference type="SAM" id="MobiDB-lite"/>
    </source>
</evidence>
<organism evidence="2 3">
    <name type="scientific">Dissostichus mawsoni</name>
    <name type="common">Antarctic cod</name>
    <dbReference type="NCBI Taxonomy" id="36200"/>
    <lineage>
        <taxon>Eukaryota</taxon>
        <taxon>Metazoa</taxon>
        <taxon>Chordata</taxon>
        <taxon>Craniata</taxon>
        <taxon>Vertebrata</taxon>
        <taxon>Euteleostomi</taxon>
        <taxon>Actinopterygii</taxon>
        <taxon>Neopterygii</taxon>
        <taxon>Teleostei</taxon>
        <taxon>Neoteleostei</taxon>
        <taxon>Acanthomorphata</taxon>
        <taxon>Eupercaria</taxon>
        <taxon>Perciformes</taxon>
        <taxon>Notothenioidei</taxon>
        <taxon>Nototheniidae</taxon>
        <taxon>Dissostichus</taxon>
    </lineage>
</organism>
<dbReference type="Proteomes" id="UP000518266">
    <property type="component" value="Unassembled WGS sequence"/>
</dbReference>
<proteinExistence type="predicted"/>
<gene>
    <name evidence="2" type="ORF">F7725_025697</name>
</gene>
<sequence length="108" mass="11868">MTLRVNSTTNTVRINDAQVNSTTNTVRINDAQSKQSANTVRINDAQSKQSANTVRINDAQSKQYYEHGLSESRTQCDQASVVPAGPPDTLLVLQIYPSLSQSRLSEET</sequence>
<reference evidence="2 3" key="1">
    <citation type="submission" date="2020-03" db="EMBL/GenBank/DDBJ databases">
        <title>Dissostichus mawsoni Genome sequencing and assembly.</title>
        <authorList>
            <person name="Park H."/>
        </authorList>
    </citation>
    <scope>NUCLEOTIDE SEQUENCE [LARGE SCALE GENOMIC DNA]</scope>
    <source>
        <strain evidence="2">DM0001</strain>
        <tissue evidence="2">Muscle</tissue>
    </source>
</reference>
<name>A0A7J5X4Z8_DISMA</name>
<dbReference type="AlphaFoldDB" id="A0A7J5X4Z8"/>
<evidence type="ECO:0000313" key="2">
    <source>
        <dbReference type="EMBL" id="KAF3832032.1"/>
    </source>
</evidence>
<accession>A0A7J5X4Z8</accession>
<protein>
    <submittedName>
        <fullName evidence="2">Uncharacterized protein</fullName>
    </submittedName>
</protein>
<evidence type="ECO:0000313" key="3">
    <source>
        <dbReference type="Proteomes" id="UP000518266"/>
    </source>
</evidence>